<reference evidence="1" key="1">
    <citation type="journal article" date="2015" name="PeerJ">
        <title>First genomic representation of candidate bacterial phylum KSB3 points to enhanced environmental sensing as a trigger of wastewater bulking.</title>
        <authorList>
            <person name="Sekiguchi Y."/>
            <person name="Ohashi A."/>
            <person name="Parks D.H."/>
            <person name="Yamauchi T."/>
            <person name="Tyson G.W."/>
            <person name="Hugenholtz P."/>
        </authorList>
    </citation>
    <scope>NUCLEOTIDE SEQUENCE [LARGE SCALE GENOMIC DNA]</scope>
</reference>
<dbReference type="EMBL" id="DF820459">
    <property type="protein sequence ID" value="GAK53651.1"/>
    <property type="molecule type" value="Genomic_DNA"/>
</dbReference>
<dbReference type="HOGENOM" id="CLU_055092_0_0_0"/>
<sequence>MVLTKIRQTFNRPKIDDKQIEEVVRQQMSASGVNIANGAHIALAVGSRGIANLKRIVKAAAEWVKEQGGEPFIVPAMGSHGGATAEGQRAVLEGYGITAATIGAPILSSMEVVELPQGELEHPVYMDKYAYESDGVILINRVKVHTDYHGAIESGLMKMAVIGLGKHKQALVIHGYGLRGLKELLVPTARQVLQSNKILLGVAIAENAYDETAQIRALLPANIEREEMQMLDWVKANMPKLPVRQIDVLIVDEFGKDISGVGIDPNIIGRIKIPGEPEPEYPDITSIMLLDLTDGSHGNAIGIGLADIITRRVFDKIDLRATYENVVTSSFLDRGFIPIIVDDERTGLAYALRSRGRADLSRPRILRMKNSLHLEELWVSQAILEEVRGRDNIEITGETQEFNTGE</sequence>
<organism evidence="1">
    <name type="scientific">Candidatus Moduliflexus flocculans</name>
    <dbReference type="NCBI Taxonomy" id="1499966"/>
    <lineage>
        <taxon>Bacteria</taxon>
        <taxon>Candidatus Moduliflexota</taxon>
        <taxon>Candidatus Moduliflexia</taxon>
        <taxon>Candidatus Moduliflexales</taxon>
        <taxon>Candidatus Moduliflexaceae</taxon>
    </lineage>
</organism>
<gene>
    <name evidence="1" type="ORF">U14_04918</name>
</gene>
<dbReference type="Proteomes" id="UP000030700">
    <property type="component" value="Unassembled WGS sequence"/>
</dbReference>
<proteinExistence type="predicted"/>
<evidence type="ECO:0000313" key="1">
    <source>
        <dbReference type="EMBL" id="GAK53651.1"/>
    </source>
</evidence>
<dbReference type="STRING" id="1499966.U14_04918"/>
<protein>
    <submittedName>
        <fullName evidence="1">Uncharacterized protein</fullName>
    </submittedName>
</protein>
<keyword evidence="2" id="KW-1185">Reference proteome</keyword>
<dbReference type="Gene3D" id="3.40.50.11440">
    <property type="match status" value="1"/>
</dbReference>
<name>A0A0S6W666_9BACT</name>
<evidence type="ECO:0000313" key="2">
    <source>
        <dbReference type="Proteomes" id="UP000030700"/>
    </source>
</evidence>
<accession>A0A0S6W666</accession>
<dbReference type="AlphaFoldDB" id="A0A0S6W666"/>